<organism evidence="1">
    <name type="scientific">Amphimedon queenslandica</name>
    <name type="common">Sponge</name>
    <dbReference type="NCBI Taxonomy" id="400682"/>
    <lineage>
        <taxon>Eukaryota</taxon>
        <taxon>Metazoa</taxon>
        <taxon>Porifera</taxon>
        <taxon>Demospongiae</taxon>
        <taxon>Heteroscleromorpha</taxon>
        <taxon>Haplosclerida</taxon>
        <taxon>Niphatidae</taxon>
        <taxon>Amphimedon</taxon>
    </lineage>
</organism>
<sequence>MELSLFYQETLIPKPYNPGG</sequence>
<evidence type="ECO:0000313" key="1">
    <source>
        <dbReference type="EnsemblMetazoa" id="Aqu2.1.27720_001"/>
    </source>
</evidence>
<protein>
    <submittedName>
        <fullName evidence="1">Uncharacterized protein</fullName>
    </submittedName>
</protein>
<dbReference type="InParanoid" id="A0A1X7UJ92"/>
<proteinExistence type="predicted"/>
<accession>A0A1X7UJ92</accession>
<reference evidence="1" key="1">
    <citation type="submission" date="2017-05" db="UniProtKB">
        <authorList>
            <consortium name="EnsemblMetazoa"/>
        </authorList>
    </citation>
    <scope>IDENTIFICATION</scope>
</reference>
<dbReference type="EnsemblMetazoa" id="Aqu2.1.27720_001">
    <property type="protein sequence ID" value="Aqu2.1.27720_001"/>
    <property type="gene ID" value="Aqu2.1.27720"/>
</dbReference>
<name>A0A1X7UJ92_AMPQE</name>
<dbReference type="AlphaFoldDB" id="A0A1X7UJ92"/>